<protein>
    <submittedName>
        <fullName evidence="2">Transglutaminase-like superfamily protein</fullName>
    </submittedName>
</protein>
<gene>
    <name evidence="2" type="ORF">JAN5088_02412</name>
</gene>
<name>A0A0M6XS55_9RHOB</name>
<dbReference type="SUPFAM" id="SSF54001">
    <property type="entry name" value="Cysteine proteinases"/>
    <property type="match status" value="1"/>
</dbReference>
<proteinExistence type="predicted"/>
<dbReference type="Proteomes" id="UP000048908">
    <property type="component" value="Unassembled WGS sequence"/>
</dbReference>
<dbReference type="EMBL" id="CXPG01000020">
    <property type="protein sequence ID" value="CTQ33628.1"/>
    <property type="molecule type" value="Genomic_DNA"/>
</dbReference>
<accession>A0A0M6XS55</accession>
<dbReference type="RefSeq" id="WP_055683018.1">
    <property type="nucleotide sequence ID" value="NZ_CANMUL010000001.1"/>
</dbReference>
<evidence type="ECO:0000259" key="1">
    <source>
        <dbReference type="SMART" id="SM00460"/>
    </source>
</evidence>
<dbReference type="Pfam" id="PF08379">
    <property type="entry name" value="Bact_transglu_N"/>
    <property type="match status" value="1"/>
</dbReference>
<evidence type="ECO:0000313" key="3">
    <source>
        <dbReference type="Proteomes" id="UP000048908"/>
    </source>
</evidence>
<dbReference type="Pfam" id="PF01841">
    <property type="entry name" value="Transglut_core"/>
    <property type="match status" value="1"/>
</dbReference>
<dbReference type="InterPro" id="IPR013589">
    <property type="entry name" value="Bac_transglu_N"/>
</dbReference>
<dbReference type="Gene3D" id="3.10.620.30">
    <property type="match status" value="1"/>
</dbReference>
<dbReference type="OrthoDB" id="9804023at2"/>
<dbReference type="PANTHER" id="PTHR33490">
    <property type="entry name" value="BLR5614 PROTEIN-RELATED"/>
    <property type="match status" value="1"/>
</dbReference>
<keyword evidence="3" id="KW-1185">Reference proteome</keyword>
<evidence type="ECO:0000313" key="2">
    <source>
        <dbReference type="EMBL" id="CTQ33628.1"/>
    </source>
</evidence>
<dbReference type="STRING" id="282197.SAMN04488517_102458"/>
<sequence>MTARLSIRHTTTYRWSEPVTYALQQLRLTPKSRAGQTVLDWTTEVEGGRVEATFDDAHANQTQLVSVDAGQREVTITARGTVEVEARNGVVGAQKGFMPLWMFLRPTDLTRRGPGTMALAREVRDVADPLERMHALSAAIRDRVAFDTTAAEVTRTAEDAVAAGAGVCQDHAHIFLTCARLLEVPARYVSGYLKMDDRDEQDATHAWAEAHLEGLGWTGFDVSNVIAPDDRYVRVATGSDYSDAAPVTGVRQGAGEETLDVHLSVRQAQQ</sequence>
<feature type="domain" description="Transglutaminase-like" evidence="1">
    <location>
        <begin position="160"/>
        <end position="224"/>
    </location>
</feature>
<dbReference type="PANTHER" id="PTHR33490:SF6">
    <property type="entry name" value="SLL1049 PROTEIN"/>
    <property type="match status" value="1"/>
</dbReference>
<dbReference type="InterPro" id="IPR002931">
    <property type="entry name" value="Transglutaminase-like"/>
</dbReference>
<reference evidence="2 3" key="1">
    <citation type="submission" date="2015-07" db="EMBL/GenBank/DDBJ databases">
        <authorList>
            <person name="Noorani M."/>
        </authorList>
    </citation>
    <scope>NUCLEOTIDE SEQUENCE [LARGE SCALE GENOMIC DNA]</scope>
    <source>
        <strain evidence="2 3">CECT 5088</strain>
    </source>
</reference>
<dbReference type="AlphaFoldDB" id="A0A0M6XS55"/>
<dbReference type="InterPro" id="IPR038765">
    <property type="entry name" value="Papain-like_cys_pep_sf"/>
</dbReference>
<organism evidence="2 3">
    <name type="scientific">Jannaschia rubra</name>
    <dbReference type="NCBI Taxonomy" id="282197"/>
    <lineage>
        <taxon>Bacteria</taxon>
        <taxon>Pseudomonadati</taxon>
        <taxon>Pseudomonadota</taxon>
        <taxon>Alphaproteobacteria</taxon>
        <taxon>Rhodobacterales</taxon>
        <taxon>Roseobacteraceae</taxon>
        <taxon>Jannaschia</taxon>
    </lineage>
</organism>
<dbReference type="SMART" id="SM00460">
    <property type="entry name" value="TGc"/>
    <property type="match status" value="1"/>
</dbReference>